<evidence type="ECO:0000256" key="1">
    <source>
        <dbReference type="ARBA" id="ARBA00023002"/>
    </source>
</evidence>
<evidence type="ECO:0000256" key="7">
    <source>
        <dbReference type="HAMAP-Rule" id="MF_01400"/>
    </source>
</evidence>
<dbReference type="InterPro" id="IPR011057">
    <property type="entry name" value="Mss4-like_sf"/>
</dbReference>
<dbReference type="HAMAP" id="MF_01400">
    <property type="entry name" value="MsrB"/>
    <property type="match status" value="1"/>
</dbReference>
<evidence type="ECO:0000256" key="4">
    <source>
        <dbReference type="ARBA" id="ARBA00047806"/>
    </source>
</evidence>
<dbReference type="PANTHER" id="PTHR42799">
    <property type="entry name" value="MITOCHONDRIAL PEPTIDE METHIONINE SULFOXIDE REDUCTASE"/>
    <property type="match status" value="1"/>
</dbReference>
<feature type="active site" description="Nucleophile" evidence="7">
    <location>
        <position position="300"/>
    </location>
</feature>
<comment type="caution">
    <text evidence="7">Lacks conserved residue(s) required for the propagation of feature annotation.</text>
</comment>
<comment type="function">
    <text evidence="3 8">Has an important function as a repair enzyme for proteins that have been inactivated by oxidation. Catalyzes the reversible oxidation-reduction of methionine sulfoxide in proteins to methionine.</text>
</comment>
<name>A0A074VXY3_9NEIS</name>
<feature type="domain" description="MsrB" evidence="9">
    <location>
        <begin position="188"/>
        <end position="311"/>
    </location>
</feature>
<evidence type="ECO:0000313" key="10">
    <source>
        <dbReference type="EMBL" id="KEQ00139.1"/>
    </source>
</evidence>
<keyword evidence="1 7" id="KW-0560">Oxidoreductase</keyword>
<evidence type="ECO:0000256" key="8">
    <source>
        <dbReference type="HAMAP-Rule" id="MF_01401"/>
    </source>
</evidence>
<dbReference type="EMBL" id="AVQL01000454">
    <property type="protein sequence ID" value="KEQ00139.1"/>
    <property type="molecule type" value="Genomic_DNA"/>
</dbReference>
<keyword evidence="2" id="KW-0511">Multifunctional enzyme</keyword>
<dbReference type="GO" id="GO:0033744">
    <property type="term" value="F:L-methionine:thioredoxin-disulfide S-oxidoreductase activity"/>
    <property type="evidence" value="ECO:0007669"/>
    <property type="project" value="RHEA"/>
</dbReference>
<organism evidence="10 11">
    <name type="scientific">Snodgrassella alvi SCGC AB-598-J21</name>
    <dbReference type="NCBI Taxonomy" id="1385367"/>
    <lineage>
        <taxon>Bacteria</taxon>
        <taxon>Pseudomonadati</taxon>
        <taxon>Pseudomonadota</taxon>
        <taxon>Betaproteobacteria</taxon>
        <taxon>Neisseriales</taxon>
        <taxon>Neisseriaceae</taxon>
        <taxon>Snodgrassella</taxon>
    </lineage>
</organism>
<dbReference type="Proteomes" id="UP000027644">
    <property type="component" value="Unassembled WGS sequence"/>
</dbReference>
<dbReference type="SUPFAM" id="SSF51316">
    <property type="entry name" value="Mss4-like"/>
    <property type="match status" value="1"/>
</dbReference>
<dbReference type="Pfam" id="PF01641">
    <property type="entry name" value="SelR"/>
    <property type="match status" value="1"/>
</dbReference>
<dbReference type="AlphaFoldDB" id="A0A074VXY3"/>
<comment type="catalytic activity">
    <reaction evidence="4 8">
        <text>L-methionyl-[protein] + [thioredoxin]-disulfide + H2O = L-methionyl-(S)-S-oxide-[protein] + [thioredoxin]-dithiol</text>
        <dbReference type="Rhea" id="RHEA:14217"/>
        <dbReference type="Rhea" id="RHEA-COMP:10698"/>
        <dbReference type="Rhea" id="RHEA-COMP:10700"/>
        <dbReference type="Rhea" id="RHEA-COMP:12313"/>
        <dbReference type="Rhea" id="RHEA-COMP:12315"/>
        <dbReference type="ChEBI" id="CHEBI:15377"/>
        <dbReference type="ChEBI" id="CHEBI:16044"/>
        <dbReference type="ChEBI" id="CHEBI:29950"/>
        <dbReference type="ChEBI" id="CHEBI:44120"/>
        <dbReference type="ChEBI" id="CHEBI:50058"/>
        <dbReference type="EC" id="1.8.4.11"/>
    </reaction>
</comment>
<dbReference type="EC" id="1.8.4.11" evidence="8"/>
<proteinExistence type="inferred from homology"/>
<dbReference type="Gene3D" id="2.170.150.20">
    <property type="entry name" value="Peptide methionine sulfoxide reductase"/>
    <property type="match status" value="1"/>
</dbReference>
<evidence type="ECO:0000256" key="5">
    <source>
        <dbReference type="ARBA" id="ARBA00048488"/>
    </source>
</evidence>
<comment type="catalytic activity">
    <reaction evidence="5 7">
        <text>L-methionyl-[protein] + [thioredoxin]-disulfide + H2O = L-methionyl-(R)-S-oxide-[protein] + [thioredoxin]-dithiol</text>
        <dbReference type="Rhea" id="RHEA:24164"/>
        <dbReference type="Rhea" id="RHEA-COMP:10698"/>
        <dbReference type="Rhea" id="RHEA-COMP:10700"/>
        <dbReference type="Rhea" id="RHEA-COMP:12313"/>
        <dbReference type="Rhea" id="RHEA-COMP:12314"/>
        <dbReference type="ChEBI" id="CHEBI:15377"/>
        <dbReference type="ChEBI" id="CHEBI:16044"/>
        <dbReference type="ChEBI" id="CHEBI:29950"/>
        <dbReference type="ChEBI" id="CHEBI:45764"/>
        <dbReference type="ChEBI" id="CHEBI:50058"/>
        <dbReference type="EC" id="1.8.4.12"/>
    </reaction>
</comment>
<dbReference type="SUPFAM" id="SSF55068">
    <property type="entry name" value="Peptide methionine sulfoxide reductase"/>
    <property type="match status" value="1"/>
</dbReference>
<comment type="caution">
    <text evidence="10">The sequence shown here is derived from an EMBL/GenBank/DDBJ whole genome shotgun (WGS) entry which is preliminary data.</text>
</comment>
<dbReference type="GO" id="GO:0008113">
    <property type="term" value="F:peptide-methionine (S)-S-oxide reductase activity"/>
    <property type="evidence" value="ECO:0007669"/>
    <property type="project" value="UniProtKB-UniRule"/>
</dbReference>
<sequence length="327" mass="36987">MNLKTIYLAGGCFWGMEGYFKRLNGVIETEAGYANGHTDNPSYEEVCNQDTGHAETIKVKYDADIISLTDILRHFFRIVDPTTLNRQAHDTGTQYRSGIYYTDPTDHDVIQAMIKAEQGRYTAPIVVEDLPLQQFFPAEEYHQDYLDKNPQGYCHIDLRKAREPLPELPPSQTSTTLYDANAFHKPDAATLHQQLSEEAYQITQNAGTERPYSHPYDELFVPGIYVDIVSGEPLFSSRDKFNSGCGWPAFSQPIQSEAVSKHEDNSHGMQRTEVRSQHADSHLGHVFKDGPQDRGGLRYCINGASLRFIPYEEMDAAGYAAYKDMVK</sequence>
<dbReference type="NCBIfam" id="NF010625">
    <property type="entry name" value="PRK14018.1"/>
    <property type="match status" value="1"/>
</dbReference>
<dbReference type="GO" id="GO:0033743">
    <property type="term" value="F:peptide-methionine (R)-S-oxide reductase activity"/>
    <property type="evidence" value="ECO:0007669"/>
    <property type="project" value="UniProtKB-UniRule"/>
</dbReference>
<comment type="similarity">
    <text evidence="7">Belongs to the MsrB Met sulfoxide reductase family.</text>
</comment>
<dbReference type="PROSITE" id="PS51790">
    <property type="entry name" value="MSRB"/>
    <property type="match status" value="1"/>
</dbReference>
<evidence type="ECO:0000256" key="3">
    <source>
        <dbReference type="ARBA" id="ARBA00024679"/>
    </source>
</evidence>
<evidence type="ECO:0000256" key="2">
    <source>
        <dbReference type="ARBA" id="ARBA00023268"/>
    </source>
</evidence>
<feature type="active site" evidence="8">
    <location>
        <position position="12"/>
    </location>
</feature>
<dbReference type="InterPro" id="IPR050162">
    <property type="entry name" value="MsrA_MetSO_reductase"/>
</dbReference>
<protein>
    <recommendedName>
        <fullName evidence="7 8">Multifunctional fusion protein</fullName>
    </recommendedName>
    <domain>
        <recommendedName>
            <fullName evidence="8">Peptide methionine sulfoxide reductase MsrA</fullName>
            <shortName evidence="8">Protein-methionine-S-oxide reductase</shortName>
            <ecNumber evidence="8">1.8.4.11</ecNumber>
        </recommendedName>
        <alternativeName>
            <fullName evidence="8">Peptide-methionine (S)-S-oxide reductase</fullName>
            <shortName evidence="8">Peptide Met(O) reductase</shortName>
        </alternativeName>
    </domain>
    <domain>
        <recommendedName>
            <fullName evidence="7">Peptide methionine sulfoxide reductase MsrB</fullName>
            <ecNumber evidence="7">1.8.4.12</ecNumber>
        </recommendedName>
        <alternativeName>
            <fullName evidence="7">Peptide-methionine (R)-S-oxide reductase</fullName>
        </alternativeName>
    </domain>
</protein>
<gene>
    <name evidence="8" type="primary">msrA</name>
    <name evidence="7" type="synonym">msrB</name>
    <name evidence="10" type="ORF">SASC598J21_020220</name>
</gene>
<dbReference type="EC" id="1.8.4.12" evidence="7"/>
<dbReference type="HAMAP" id="MF_01401">
    <property type="entry name" value="MsrA"/>
    <property type="match status" value="1"/>
</dbReference>
<evidence type="ECO:0000313" key="11">
    <source>
        <dbReference type="Proteomes" id="UP000027644"/>
    </source>
</evidence>
<dbReference type="FunFam" id="2.170.150.20:FF:000003">
    <property type="entry name" value="Peptide methionine sulfoxide reductase MsrB"/>
    <property type="match status" value="1"/>
</dbReference>
<evidence type="ECO:0000259" key="9">
    <source>
        <dbReference type="PROSITE" id="PS51790"/>
    </source>
</evidence>
<dbReference type="Gene3D" id="3.30.1060.10">
    <property type="entry name" value="Peptide methionine sulphoxide reductase MsrA"/>
    <property type="match status" value="1"/>
</dbReference>
<evidence type="ECO:0000256" key="6">
    <source>
        <dbReference type="ARBA" id="ARBA00048782"/>
    </source>
</evidence>
<dbReference type="InterPro" id="IPR002579">
    <property type="entry name" value="Met_Sox_Rdtase_MsrB_dom"/>
</dbReference>
<dbReference type="GO" id="GO:0005737">
    <property type="term" value="C:cytoplasm"/>
    <property type="evidence" value="ECO:0007669"/>
    <property type="project" value="TreeGrafter"/>
</dbReference>
<dbReference type="GO" id="GO:0034599">
    <property type="term" value="P:cellular response to oxidative stress"/>
    <property type="evidence" value="ECO:0007669"/>
    <property type="project" value="TreeGrafter"/>
</dbReference>
<comment type="catalytic activity">
    <reaction evidence="6 8">
        <text>[thioredoxin]-disulfide + L-methionine + H2O = L-methionine (S)-S-oxide + [thioredoxin]-dithiol</text>
        <dbReference type="Rhea" id="RHEA:19993"/>
        <dbReference type="Rhea" id="RHEA-COMP:10698"/>
        <dbReference type="Rhea" id="RHEA-COMP:10700"/>
        <dbReference type="ChEBI" id="CHEBI:15377"/>
        <dbReference type="ChEBI" id="CHEBI:29950"/>
        <dbReference type="ChEBI" id="CHEBI:50058"/>
        <dbReference type="ChEBI" id="CHEBI:57844"/>
        <dbReference type="ChEBI" id="CHEBI:58772"/>
        <dbReference type="EC" id="1.8.4.11"/>
    </reaction>
</comment>
<reference evidence="10 11" key="1">
    <citation type="journal article" date="2014" name="PLoS Genet.">
        <title>Hidden diversity in honey bee gut symbionts detected by single-cell genomics.</title>
        <authorList>
            <person name="Engel P."/>
            <person name="Stepanauskas R."/>
            <person name="Moran N."/>
        </authorList>
    </citation>
    <scope>NUCLEOTIDE SEQUENCE [LARGE SCALE GENOMIC DNA]</scope>
    <source>
        <strain evidence="10 11">SCGC AB-598-J21</strain>
    </source>
</reference>
<dbReference type="NCBIfam" id="TIGR00357">
    <property type="entry name" value="peptide-methionine (R)-S-oxide reductase MsrB"/>
    <property type="match status" value="1"/>
</dbReference>
<dbReference type="InterPro" id="IPR002569">
    <property type="entry name" value="Met_Sox_Rdtase_MsrA_dom"/>
</dbReference>
<dbReference type="Pfam" id="PF01625">
    <property type="entry name" value="PMSR"/>
    <property type="match status" value="1"/>
</dbReference>
<dbReference type="NCBIfam" id="TIGR00401">
    <property type="entry name" value="msrA"/>
    <property type="match status" value="1"/>
</dbReference>
<accession>A0A074VXY3</accession>
<comment type="similarity">
    <text evidence="8">Belongs to the MsrA Met sulfoxide reductase family.</text>
</comment>
<dbReference type="PANTHER" id="PTHR42799:SF2">
    <property type="entry name" value="MITOCHONDRIAL PEPTIDE METHIONINE SULFOXIDE REDUCTASE"/>
    <property type="match status" value="1"/>
</dbReference>
<dbReference type="InterPro" id="IPR036509">
    <property type="entry name" value="Met_Sox_Rdtase_MsrA_sf"/>
</dbReference>